<keyword evidence="3" id="KW-1185">Reference proteome</keyword>
<evidence type="ECO:0000313" key="2">
    <source>
        <dbReference type="EMBL" id="MDR6168542.1"/>
    </source>
</evidence>
<gene>
    <name evidence="2" type="ORF">QE367_002746</name>
</gene>
<proteinExistence type="predicted"/>
<organism evidence="2 3">
    <name type="scientific">Microbacterium paludicola</name>
    <dbReference type="NCBI Taxonomy" id="300019"/>
    <lineage>
        <taxon>Bacteria</taxon>
        <taxon>Bacillati</taxon>
        <taxon>Actinomycetota</taxon>
        <taxon>Actinomycetes</taxon>
        <taxon>Micrococcales</taxon>
        <taxon>Microbacteriaceae</taxon>
        <taxon>Microbacterium</taxon>
    </lineage>
</organism>
<reference evidence="2 3" key="1">
    <citation type="submission" date="2023-08" db="EMBL/GenBank/DDBJ databases">
        <title>Functional and genomic diversity of the sorghum phyllosphere microbiome.</title>
        <authorList>
            <person name="Shade A."/>
        </authorList>
    </citation>
    <scope>NUCLEOTIDE SEQUENCE [LARGE SCALE GENOMIC DNA]</scope>
    <source>
        <strain evidence="2 3">SORGH_AS_0919</strain>
    </source>
</reference>
<name>A0ABU1I3T1_9MICO</name>
<evidence type="ECO:0000313" key="3">
    <source>
        <dbReference type="Proteomes" id="UP001260188"/>
    </source>
</evidence>
<evidence type="ECO:0000256" key="1">
    <source>
        <dbReference type="SAM" id="MobiDB-lite"/>
    </source>
</evidence>
<accession>A0ABU1I3T1</accession>
<dbReference type="EMBL" id="JAVIZA010000001">
    <property type="protein sequence ID" value="MDR6168542.1"/>
    <property type="molecule type" value="Genomic_DNA"/>
</dbReference>
<protein>
    <submittedName>
        <fullName evidence="2">Uncharacterized protein</fullName>
    </submittedName>
</protein>
<sequence>MARYLVVDADLAGFAQYQQLEAGPDGLWRVVRQIDDRPSGPRRYGFGAVDVDDQGMLSDQPSTTRELDDDDAVTPISAEEFERRWLDAS</sequence>
<comment type="caution">
    <text evidence="2">The sequence shown here is derived from an EMBL/GenBank/DDBJ whole genome shotgun (WGS) entry which is preliminary data.</text>
</comment>
<dbReference type="RefSeq" id="WP_064956242.1">
    <property type="nucleotide sequence ID" value="NZ_JAVIZA010000001.1"/>
</dbReference>
<feature type="region of interest" description="Disordered" evidence="1">
    <location>
        <begin position="39"/>
        <end position="74"/>
    </location>
</feature>
<dbReference type="Proteomes" id="UP001260188">
    <property type="component" value="Unassembled WGS sequence"/>
</dbReference>